<organism evidence="3 4">
    <name type="scientific">Orchesella cincta</name>
    <name type="common">Springtail</name>
    <name type="synonym">Podura cincta</name>
    <dbReference type="NCBI Taxonomy" id="48709"/>
    <lineage>
        <taxon>Eukaryota</taxon>
        <taxon>Metazoa</taxon>
        <taxon>Ecdysozoa</taxon>
        <taxon>Arthropoda</taxon>
        <taxon>Hexapoda</taxon>
        <taxon>Collembola</taxon>
        <taxon>Entomobryomorpha</taxon>
        <taxon>Entomobryoidea</taxon>
        <taxon>Orchesellidae</taxon>
        <taxon>Orchesellinae</taxon>
        <taxon>Orchesella</taxon>
    </lineage>
</organism>
<feature type="region of interest" description="Disordered" evidence="1">
    <location>
        <begin position="82"/>
        <end position="124"/>
    </location>
</feature>
<dbReference type="AlphaFoldDB" id="A0A1D2N4N5"/>
<feature type="region of interest" description="Disordered" evidence="1">
    <location>
        <begin position="418"/>
        <end position="442"/>
    </location>
</feature>
<keyword evidence="2" id="KW-0732">Signal</keyword>
<comment type="caution">
    <text evidence="3">The sequence shown here is derived from an EMBL/GenBank/DDBJ whole genome shotgun (WGS) entry which is preliminary data.</text>
</comment>
<evidence type="ECO:0000313" key="3">
    <source>
        <dbReference type="EMBL" id="ODN00224.1"/>
    </source>
</evidence>
<name>A0A1D2N4N5_ORCCI</name>
<evidence type="ECO:0000256" key="2">
    <source>
        <dbReference type="SAM" id="SignalP"/>
    </source>
</evidence>
<feature type="compositionally biased region" description="Basic residues" evidence="1">
    <location>
        <begin position="431"/>
        <end position="442"/>
    </location>
</feature>
<feature type="chain" id="PRO_5012000580" evidence="2">
    <location>
        <begin position="16"/>
        <end position="591"/>
    </location>
</feature>
<evidence type="ECO:0000256" key="1">
    <source>
        <dbReference type="SAM" id="MobiDB-lite"/>
    </source>
</evidence>
<sequence length="591" mass="67460">MLVIFVYIFGGIVSANQEAAVKHSREYVRLPLLVLDNPVVTSKEKANGGAGEARGVVVTGSRDHLKLPEALANVVKFIDSQDEQVDGGEDQNAEDDEGDEANVAAEGDDDDDKGEEEEKEQFDEIDLIEFVEGLEQQAEEEERTGIFPEILDILHGTRKTGSDNKLISTTVSPIHTRPSEVKEENELLGNSSSHIKITNRNNSMQISCNEDGDLILPTEDLSEFSDEIFDGITAGIEESLRMSDDLELDEGSNLTFPDNSSQTRQFSVYLFQGQYYAEPRLNRFIDGALRNMGTELRVASMDPLYFRVLPRGQVAERAQPIMTAGASGVRRRRPVRVSGRSIVKRQVAAFFRPKKKKQQQVQQFLPGQGRKKIQNQKLATRINNVNRTPLFGNRRRQQILQQQRRRRQQIRQQKLQQKLRRKKQQQQQKNKLNKNNKKKQQMLLQRIRRRIRQDVGGGRIEGLSRVERDGDAEMQLFGNYTLIRSHMKMGPLELTMQFRTTNGIRRSGATLPVIRAHSVVRVNHEGSEMVDYLLDRPHPEMIHVRGTIFPLAQRIARNIFARLFLPNSFLVHKLREKAGLAYLSKPVERKR</sequence>
<proteinExistence type="predicted"/>
<evidence type="ECO:0000313" key="4">
    <source>
        <dbReference type="Proteomes" id="UP000094527"/>
    </source>
</evidence>
<feature type="signal peptide" evidence="2">
    <location>
        <begin position="1"/>
        <end position="15"/>
    </location>
</feature>
<dbReference type="Proteomes" id="UP000094527">
    <property type="component" value="Unassembled WGS sequence"/>
</dbReference>
<dbReference type="OrthoDB" id="6381952at2759"/>
<protein>
    <submittedName>
        <fullName evidence="3">Uncharacterized protein</fullName>
    </submittedName>
</protein>
<dbReference type="EMBL" id="LJIJ01000223">
    <property type="protein sequence ID" value="ODN00224.1"/>
    <property type="molecule type" value="Genomic_DNA"/>
</dbReference>
<gene>
    <name evidence="3" type="ORF">Ocin01_06471</name>
</gene>
<accession>A0A1D2N4N5</accession>
<keyword evidence="4" id="KW-1185">Reference proteome</keyword>
<reference evidence="3 4" key="1">
    <citation type="journal article" date="2016" name="Genome Biol. Evol.">
        <title>Gene Family Evolution Reflects Adaptation to Soil Environmental Stressors in the Genome of the Collembolan Orchesella cincta.</title>
        <authorList>
            <person name="Faddeeva-Vakhrusheva A."/>
            <person name="Derks M.F."/>
            <person name="Anvar S.Y."/>
            <person name="Agamennone V."/>
            <person name="Suring W."/>
            <person name="Smit S."/>
            <person name="van Straalen N.M."/>
            <person name="Roelofs D."/>
        </authorList>
    </citation>
    <scope>NUCLEOTIDE SEQUENCE [LARGE SCALE GENOMIC DNA]</scope>
    <source>
        <tissue evidence="3">Mixed pool</tissue>
    </source>
</reference>